<accession>A0ABU6TTI0</accession>
<evidence type="ECO:0000256" key="1">
    <source>
        <dbReference type="SAM" id="Phobius"/>
    </source>
</evidence>
<feature type="transmembrane region" description="Helical" evidence="1">
    <location>
        <begin position="67"/>
        <end position="89"/>
    </location>
</feature>
<protein>
    <submittedName>
        <fullName evidence="2">Uncharacterized protein</fullName>
    </submittedName>
</protein>
<proteinExistence type="predicted"/>
<comment type="caution">
    <text evidence="2">The sequence shown here is derived from an EMBL/GenBank/DDBJ whole genome shotgun (WGS) entry which is preliminary data.</text>
</comment>
<keyword evidence="1" id="KW-1133">Transmembrane helix</keyword>
<evidence type="ECO:0000313" key="3">
    <source>
        <dbReference type="Proteomes" id="UP001341840"/>
    </source>
</evidence>
<feature type="non-terminal residue" evidence="2">
    <location>
        <position position="1"/>
    </location>
</feature>
<keyword evidence="1" id="KW-0812">Transmembrane</keyword>
<keyword evidence="1" id="KW-0472">Membrane</keyword>
<dbReference type="EMBL" id="JASCZI010091774">
    <property type="protein sequence ID" value="MED6151188.1"/>
    <property type="molecule type" value="Genomic_DNA"/>
</dbReference>
<name>A0ABU6TTI0_9FABA</name>
<keyword evidence="3" id="KW-1185">Reference proteome</keyword>
<reference evidence="2 3" key="1">
    <citation type="journal article" date="2023" name="Plants (Basel)">
        <title>Bridging the Gap: Combining Genomics and Transcriptomics Approaches to Understand Stylosanthes scabra, an Orphan Legume from the Brazilian Caatinga.</title>
        <authorList>
            <person name="Ferreira-Neto J.R.C."/>
            <person name="da Silva M.D."/>
            <person name="Binneck E."/>
            <person name="de Melo N.F."/>
            <person name="da Silva R.H."/>
            <person name="de Melo A.L.T.M."/>
            <person name="Pandolfi V."/>
            <person name="Bustamante F.O."/>
            <person name="Brasileiro-Vidal A.C."/>
            <person name="Benko-Iseppon A.M."/>
        </authorList>
    </citation>
    <scope>NUCLEOTIDE SEQUENCE [LARGE SCALE GENOMIC DNA]</scope>
    <source>
        <tissue evidence="2">Leaves</tissue>
    </source>
</reference>
<sequence length="91" mass="10614">LGRRWWILKVVVRLCGLGGVPRCFRRWWLVGAEKRARWLRRGWKDDGPRWWRRTKVNSSVELSGGSAVVVVICVMIELGSASEIMYFILII</sequence>
<organism evidence="2 3">
    <name type="scientific">Stylosanthes scabra</name>
    <dbReference type="NCBI Taxonomy" id="79078"/>
    <lineage>
        <taxon>Eukaryota</taxon>
        <taxon>Viridiplantae</taxon>
        <taxon>Streptophyta</taxon>
        <taxon>Embryophyta</taxon>
        <taxon>Tracheophyta</taxon>
        <taxon>Spermatophyta</taxon>
        <taxon>Magnoliopsida</taxon>
        <taxon>eudicotyledons</taxon>
        <taxon>Gunneridae</taxon>
        <taxon>Pentapetalae</taxon>
        <taxon>rosids</taxon>
        <taxon>fabids</taxon>
        <taxon>Fabales</taxon>
        <taxon>Fabaceae</taxon>
        <taxon>Papilionoideae</taxon>
        <taxon>50 kb inversion clade</taxon>
        <taxon>dalbergioids sensu lato</taxon>
        <taxon>Dalbergieae</taxon>
        <taxon>Pterocarpus clade</taxon>
        <taxon>Stylosanthes</taxon>
    </lineage>
</organism>
<gene>
    <name evidence="2" type="ORF">PIB30_080031</name>
</gene>
<evidence type="ECO:0000313" key="2">
    <source>
        <dbReference type="EMBL" id="MED6151188.1"/>
    </source>
</evidence>
<dbReference type="Proteomes" id="UP001341840">
    <property type="component" value="Unassembled WGS sequence"/>
</dbReference>